<evidence type="ECO:0000313" key="3">
    <source>
        <dbReference type="Proteomes" id="UP001164390"/>
    </source>
</evidence>
<organism evidence="2 3">
    <name type="scientific">Solicola gregarius</name>
    <dbReference type="NCBI Taxonomy" id="2908642"/>
    <lineage>
        <taxon>Bacteria</taxon>
        <taxon>Bacillati</taxon>
        <taxon>Actinomycetota</taxon>
        <taxon>Actinomycetes</taxon>
        <taxon>Propionibacteriales</taxon>
        <taxon>Nocardioidaceae</taxon>
        <taxon>Solicola</taxon>
    </lineage>
</organism>
<accession>A0AA46YNL4</accession>
<keyword evidence="1" id="KW-0812">Transmembrane</keyword>
<evidence type="ECO:0000313" key="2">
    <source>
        <dbReference type="EMBL" id="UYM07601.1"/>
    </source>
</evidence>
<name>A0AA46YNL4_9ACTN</name>
<feature type="transmembrane region" description="Helical" evidence="1">
    <location>
        <begin position="149"/>
        <end position="168"/>
    </location>
</feature>
<dbReference type="KEGG" id="sgrg:L0C25_11165"/>
<dbReference type="Proteomes" id="UP001164390">
    <property type="component" value="Chromosome"/>
</dbReference>
<evidence type="ECO:0008006" key="4">
    <source>
        <dbReference type="Google" id="ProtNLM"/>
    </source>
</evidence>
<protein>
    <recommendedName>
        <fullName evidence="4">DUF2269 domain-containing protein</fullName>
    </recommendedName>
</protein>
<dbReference type="AlphaFoldDB" id="A0AA46YNL4"/>
<feature type="transmembrane region" description="Helical" evidence="1">
    <location>
        <begin position="100"/>
        <end position="120"/>
    </location>
</feature>
<dbReference type="EMBL" id="CP094970">
    <property type="protein sequence ID" value="UYM07601.1"/>
    <property type="molecule type" value="Genomic_DNA"/>
</dbReference>
<keyword evidence="3" id="KW-1185">Reference proteome</keyword>
<feature type="transmembrane region" description="Helical" evidence="1">
    <location>
        <begin position="65"/>
        <end position="88"/>
    </location>
</feature>
<sequence>MSTTTGRTPRVRPTLSIGRRLRKTVLVTHIVSAAAWIGIDVVVALLTVTSFLTDDAQTQAVAYRALGLVAVWPMLVAGLACLTSGLLLGLGTKYGLLRYWWVAIKLCLNVVLTTLVLVALRPGVDDLAEYGRATLAGESAAPVDTSQMAFPPAVSLTALTIAVVLSVFKPWGRTRKRASNR</sequence>
<proteinExistence type="predicted"/>
<dbReference type="RefSeq" id="WP_271636577.1">
    <property type="nucleotide sequence ID" value="NZ_CP094970.1"/>
</dbReference>
<keyword evidence="1" id="KW-1133">Transmembrane helix</keyword>
<feature type="transmembrane region" description="Helical" evidence="1">
    <location>
        <begin position="26"/>
        <end position="53"/>
    </location>
</feature>
<gene>
    <name evidence="2" type="ORF">L0C25_11165</name>
</gene>
<evidence type="ECO:0000256" key="1">
    <source>
        <dbReference type="SAM" id="Phobius"/>
    </source>
</evidence>
<keyword evidence="1" id="KW-0472">Membrane</keyword>
<reference evidence="2" key="1">
    <citation type="submission" date="2022-01" db="EMBL/GenBank/DDBJ databases">
        <title>Nocardioidaceae gen. sp. A5X3R13.</title>
        <authorList>
            <person name="Lopez Marin M.A."/>
            <person name="Uhlik O."/>
        </authorList>
    </citation>
    <scope>NUCLEOTIDE SEQUENCE</scope>
    <source>
        <strain evidence="2">A5X3R13</strain>
    </source>
</reference>